<dbReference type="EMBL" id="AVNI01000001">
    <property type="protein sequence ID" value="EQD89617.1"/>
    <property type="molecule type" value="Genomic_DNA"/>
</dbReference>
<keyword evidence="1" id="KW-0812">Transmembrane</keyword>
<dbReference type="Proteomes" id="UP000015816">
    <property type="component" value="Unassembled WGS sequence"/>
</dbReference>
<reference evidence="2 3" key="1">
    <citation type="journal article" date="2013" name="Genome Announc.">
        <title>Genome Sequences of Three hpAfrica2 Strains of Helicobacter pylori.</title>
        <authorList>
            <person name="Duncan S.S."/>
            <person name="Bertoli M.T."/>
            <person name="Kersulyte D."/>
            <person name="Valk P.L."/>
            <person name="Tamma S."/>
            <person name="Segal I."/>
            <person name="McClain M.S."/>
            <person name="Cover T.L."/>
            <person name="Berg D.E."/>
        </authorList>
    </citation>
    <scope>NUCLEOTIDE SEQUENCE [LARGE SCALE GENOMIC DNA]</scope>
    <source>
        <strain evidence="2 3">SouthAfrica50</strain>
    </source>
</reference>
<proteinExistence type="predicted"/>
<protein>
    <submittedName>
        <fullName evidence="2">Uncharacterized protein</fullName>
    </submittedName>
</protein>
<sequence>MHLPQTLKMFFEFLLEWVQIFLSNKAFLSLVKFNSIFVIILSF</sequence>
<name>T2SAJ9_HELPX</name>
<feature type="transmembrane region" description="Helical" evidence="1">
    <location>
        <begin position="20"/>
        <end position="41"/>
    </location>
</feature>
<dbReference type="AlphaFoldDB" id="T2SAJ9"/>
<evidence type="ECO:0000256" key="1">
    <source>
        <dbReference type="SAM" id="Phobius"/>
    </source>
</evidence>
<comment type="caution">
    <text evidence="2">The sequence shown here is derived from an EMBL/GenBank/DDBJ whole genome shotgun (WGS) entry which is preliminary data.</text>
</comment>
<evidence type="ECO:0000313" key="2">
    <source>
        <dbReference type="EMBL" id="EQD89617.1"/>
    </source>
</evidence>
<gene>
    <name evidence="2" type="ORF">HPSA50_0009</name>
</gene>
<dbReference type="PATRIC" id="fig|1352357.3.peg.9"/>
<accession>T2SAJ9</accession>
<organism evidence="2 3">
    <name type="scientific">Helicobacter pylori SouthAfrica50</name>
    <dbReference type="NCBI Taxonomy" id="1352357"/>
    <lineage>
        <taxon>Bacteria</taxon>
        <taxon>Pseudomonadati</taxon>
        <taxon>Campylobacterota</taxon>
        <taxon>Epsilonproteobacteria</taxon>
        <taxon>Campylobacterales</taxon>
        <taxon>Helicobacteraceae</taxon>
        <taxon>Helicobacter</taxon>
    </lineage>
</organism>
<keyword evidence="1" id="KW-1133">Transmembrane helix</keyword>
<evidence type="ECO:0000313" key="3">
    <source>
        <dbReference type="Proteomes" id="UP000015816"/>
    </source>
</evidence>
<keyword evidence="1" id="KW-0472">Membrane</keyword>